<evidence type="ECO:0000313" key="1">
    <source>
        <dbReference type="EMBL" id="HIX07022.1"/>
    </source>
</evidence>
<evidence type="ECO:0008006" key="3">
    <source>
        <dbReference type="Google" id="ProtNLM"/>
    </source>
</evidence>
<sequence>MLFNSPLPEYQCPFCKNPFWGSETASYSVYSSIFYSDGTQIGTYGIPLHSHLRITRCPKCKKFFEQKYLEERRIAEDDRNDAIDPTAFCRGLPKKDRLYGTINGIGSAYGSESRNRGLFFAQFWKDALSFGLSFPAEPSEEERKFLQKQMVIHLWQAYHRPLPVSSNCPPNTSEAERKRQADTWFGIGSLKTDHPEMKYFPQIDTEKYLLFCKQILPYFQTMEDKDLLILSELYRNLNEFDKCIQILKKIKNAEKYSFFVDGIRLAAEQGISKTVQIT</sequence>
<gene>
    <name evidence="1" type="ORF">H9741_00935</name>
</gene>
<accession>A0A9D1V6L1</accession>
<reference evidence="1" key="1">
    <citation type="journal article" date="2021" name="PeerJ">
        <title>Extensive microbial diversity within the chicken gut microbiome revealed by metagenomics and culture.</title>
        <authorList>
            <person name="Gilroy R."/>
            <person name="Ravi A."/>
            <person name="Getino M."/>
            <person name="Pursley I."/>
            <person name="Horton D.L."/>
            <person name="Alikhan N.F."/>
            <person name="Baker D."/>
            <person name="Gharbi K."/>
            <person name="Hall N."/>
            <person name="Watson M."/>
            <person name="Adriaenssens E.M."/>
            <person name="Foster-Nyarko E."/>
            <person name="Jarju S."/>
            <person name="Secka A."/>
            <person name="Antonio M."/>
            <person name="Oren A."/>
            <person name="Chaudhuri R.R."/>
            <person name="La Ragione R."/>
            <person name="Hildebrand F."/>
            <person name="Pallen M.J."/>
        </authorList>
    </citation>
    <scope>NUCLEOTIDE SEQUENCE</scope>
    <source>
        <strain evidence="1">811</strain>
    </source>
</reference>
<name>A0A9D1V6L1_9FIRM</name>
<evidence type="ECO:0000313" key="2">
    <source>
        <dbReference type="Proteomes" id="UP000824204"/>
    </source>
</evidence>
<comment type="caution">
    <text evidence="1">The sequence shown here is derived from an EMBL/GenBank/DDBJ whole genome shotgun (WGS) entry which is preliminary data.</text>
</comment>
<protein>
    <recommendedName>
        <fullName evidence="3">DUF2225 domain-containing protein</fullName>
    </recommendedName>
</protein>
<organism evidence="1 2">
    <name type="scientific">Candidatus Borkfalkia faecipullorum</name>
    <dbReference type="NCBI Taxonomy" id="2838510"/>
    <lineage>
        <taxon>Bacteria</taxon>
        <taxon>Bacillati</taxon>
        <taxon>Bacillota</taxon>
        <taxon>Clostridia</taxon>
        <taxon>Christensenellales</taxon>
        <taxon>Christensenellaceae</taxon>
        <taxon>Candidatus Borkfalkia</taxon>
    </lineage>
</organism>
<reference evidence="1" key="2">
    <citation type="submission" date="2021-04" db="EMBL/GenBank/DDBJ databases">
        <authorList>
            <person name="Gilroy R."/>
        </authorList>
    </citation>
    <scope>NUCLEOTIDE SEQUENCE</scope>
    <source>
        <strain evidence="1">811</strain>
    </source>
</reference>
<dbReference type="EMBL" id="DXFX01000009">
    <property type="protein sequence ID" value="HIX07022.1"/>
    <property type="molecule type" value="Genomic_DNA"/>
</dbReference>
<dbReference type="AlphaFoldDB" id="A0A9D1V6L1"/>
<proteinExistence type="predicted"/>
<dbReference type="Proteomes" id="UP000824204">
    <property type="component" value="Unassembled WGS sequence"/>
</dbReference>